<feature type="transmembrane region" description="Helical" evidence="9">
    <location>
        <begin position="340"/>
        <end position="359"/>
    </location>
</feature>
<dbReference type="InterPro" id="IPR027463">
    <property type="entry name" value="AcrB_DN_DC_subdom"/>
</dbReference>
<organism evidence="10 11">
    <name type="scientific">Pectinatus haikarae</name>
    <dbReference type="NCBI Taxonomy" id="349096"/>
    <lineage>
        <taxon>Bacteria</taxon>
        <taxon>Bacillati</taxon>
        <taxon>Bacillota</taxon>
        <taxon>Negativicutes</taxon>
        <taxon>Selenomonadales</taxon>
        <taxon>Selenomonadaceae</taxon>
        <taxon>Pectinatus</taxon>
    </lineage>
</organism>
<keyword evidence="8 9" id="KW-0472">Membrane</keyword>
<dbReference type="SUPFAM" id="SSF82693">
    <property type="entry name" value="Multidrug efflux transporter AcrB pore domain, PN1, PN2, PC1 and PC2 subdomains"/>
    <property type="match status" value="4"/>
</dbReference>
<feature type="transmembrane region" description="Helical" evidence="9">
    <location>
        <begin position="970"/>
        <end position="991"/>
    </location>
</feature>
<dbReference type="Gene3D" id="3.30.70.1430">
    <property type="entry name" value="Multidrug efflux transporter AcrB pore domain"/>
    <property type="match status" value="2"/>
</dbReference>
<feature type="transmembrane region" description="Helical" evidence="9">
    <location>
        <begin position="900"/>
        <end position="920"/>
    </location>
</feature>
<name>A0ABT9Y3D8_9FIRM</name>
<sequence length="1044" mass="112986">MSRFFIKRPVFAIVIALIMVILGGIAAIQLPVAQYPEISPPTVTVSTNYTGADASVVNETVAQTIESEINGVQGMDYMSSNSDASGAYSLEVVFKLGTDGDMDAVKTQNNVAAADASLPGDVQSVGVTTRKSSSDMALMISLYSPKGTYDSVFLKNYADLYLLDKIKRVTGVGNVASYGADYAMRVWLNPDKLAMYGLTVADVTSAIKEQNIQAPAGAIGQMPASRHQEKQYIGKIKGRLKTIKDFENVVVEAQGDGSFVRLKDVARIVTGAKENTFSAYQNGKEAFSFGVSLTNDANAMQTVKAVQDIMTEGKKHFPPGMEYKEVVDSTRYIHASIEEVLHTFAEALVLVIIIVYLFLQSWRATLIPVLAIPVSLIATLAAFVILDFSINTLTLFAMVLAIGLVVDDAIVVIENVEHHMQEDRIGVREATERAMDEVQGPVVAIAFVLAAVFIPAAFLGGMMGVLYKQFALTIAISMALSAFVALTLTPSLCVLLLKTRIQAGQTNRLARFFAKFNNGFDALKHSYLKQVIWMISKTKYCILFLILLIIGIGALYKIVPSTFVPDEDQGYFMTAVNLPEGTSMNLTSETMHKLADEIMDSSGVTDVMEIIGFDALSNGQKANAGTMFISLAPWADRKDVKLKVDAQVAKVNEEGAENIPEAMVVAMNPPSLPGLGMISGFSLQLQDMSGHTDKELDSITKQIIKTANQRPELREVSTTFSINSPNAEFVIDRDKVKDLGINLADVFTAVQANFGGVQINDFNQFGHTYKVVLQADKNYRSELEAAKFIFVKNAEGTMVPLDTLLETKINTGASIISRFNGARSINIQGYPNDGYSSGQALKAMEDVVQQIAPVGFNIEWSGQSRQEKASGDAAFKILALAFVFVFLCLAALYESWSIPYAVLLTVPTGIFGALFSELVMAQPNSIYMQIGVIMIIGLAAKNAILIVEFAKVRVDKGIDPVRAAVTAAGLRLRPILMTSFAFIFGCMPLALAEGAGAGARNGMGIAVVGGMIFATAIGIFLIPVLFITVETIVAKWNVFRRNIS</sequence>
<feature type="transmembrane region" description="Helical" evidence="9">
    <location>
        <begin position="366"/>
        <end position="386"/>
    </location>
</feature>
<evidence type="ECO:0000256" key="2">
    <source>
        <dbReference type="ARBA" id="ARBA00010942"/>
    </source>
</evidence>
<feature type="transmembrane region" description="Helical" evidence="9">
    <location>
        <begin position="926"/>
        <end position="949"/>
    </location>
</feature>
<comment type="similarity">
    <text evidence="2">Belongs to the resistance-nodulation-cell division (RND) (TC 2.A.6) family.</text>
</comment>
<dbReference type="Gene3D" id="1.20.1640.10">
    <property type="entry name" value="Multidrug efflux transporter AcrB transmembrane domain"/>
    <property type="match status" value="2"/>
</dbReference>
<evidence type="ECO:0000313" key="11">
    <source>
        <dbReference type="Proteomes" id="UP001239167"/>
    </source>
</evidence>
<feature type="transmembrane region" description="Helical" evidence="9">
    <location>
        <begin position="442"/>
        <end position="464"/>
    </location>
</feature>
<keyword evidence="5" id="KW-0997">Cell inner membrane</keyword>
<feature type="transmembrane region" description="Helical" evidence="9">
    <location>
        <begin position="873"/>
        <end position="893"/>
    </location>
</feature>
<evidence type="ECO:0000313" key="10">
    <source>
        <dbReference type="EMBL" id="MDQ0202339.1"/>
    </source>
</evidence>
<evidence type="ECO:0000256" key="3">
    <source>
        <dbReference type="ARBA" id="ARBA00022448"/>
    </source>
</evidence>
<comment type="subcellular location">
    <subcellularLocation>
        <location evidence="1">Cell inner membrane</location>
        <topology evidence="1">Multi-pass membrane protein</topology>
    </subcellularLocation>
</comment>
<keyword evidence="11" id="KW-1185">Reference proteome</keyword>
<comment type="caution">
    <text evidence="10">The sequence shown here is derived from an EMBL/GenBank/DDBJ whole genome shotgun (WGS) entry which is preliminary data.</text>
</comment>
<feature type="transmembrane region" description="Helical" evidence="9">
    <location>
        <begin position="392"/>
        <end position="413"/>
    </location>
</feature>
<dbReference type="NCBIfam" id="TIGR00915">
    <property type="entry name" value="2A0602"/>
    <property type="match status" value="1"/>
</dbReference>
<reference evidence="10 11" key="1">
    <citation type="submission" date="2023-07" db="EMBL/GenBank/DDBJ databases">
        <title>Genomic Encyclopedia of Type Strains, Phase IV (KMG-IV): sequencing the most valuable type-strain genomes for metagenomic binning, comparative biology and taxonomic classification.</title>
        <authorList>
            <person name="Goeker M."/>
        </authorList>
    </citation>
    <scope>NUCLEOTIDE SEQUENCE [LARGE SCALE GENOMIC DNA]</scope>
    <source>
        <strain evidence="10 11">DSM 16980</strain>
    </source>
</reference>
<dbReference type="InterPro" id="IPR001036">
    <property type="entry name" value="Acrflvin-R"/>
</dbReference>
<dbReference type="PANTHER" id="PTHR32063:SF76">
    <property type="entry name" value="EFFLUX PUMP MEMBRANE TRANSPORTER"/>
    <property type="match status" value="1"/>
</dbReference>
<evidence type="ECO:0000256" key="6">
    <source>
        <dbReference type="ARBA" id="ARBA00022692"/>
    </source>
</evidence>
<dbReference type="Gene3D" id="3.30.70.1440">
    <property type="entry name" value="Multidrug efflux transporter AcrB pore domain"/>
    <property type="match status" value="1"/>
</dbReference>
<accession>A0ABT9Y3D8</accession>
<evidence type="ECO:0000256" key="5">
    <source>
        <dbReference type="ARBA" id="ARBA00022519"/>
    </source>
</evidence>
<feature type="transmembrane region" description="Helical" evidence="9">
    <location>
        <begin position="470"/>
        <end position="497"/>
    </location>
</feature>
<dbReference type="InterPro" id="IPR004764">
    <property type="entry name" value="MdtF-like"/>
</dbReference>
<dbReference type="PRINTS" id="PR00702">
    <property type="entry name" value="ACRIFLAVINRP"/>
</dbReference>
<dbReference type="NCBIfam" id="NF000282">
    <property type="entry name" value="RND_permease_1"/>
    <property type="match status" value="1"/>
</dbReference>
<evidence type="ECO:0000256" key="1">
    <source>
        <dbReference type="ARBA" id="ARBA00004429"/>
    </source>
</evidence>
<keyword evidence="3" id="KW-0813">Transport</keyword>
<dbReference type="EMBL" id="JAUSUE010000001">
    <property type="protein sequence ID" value="MDQ0202339.1"/>
    <property type="molecule type" value="Genomic_DNA"/>
</dbReference>
<evidence type="ECO:0000256" key="8">
    <source>
        <dbReference type="ARBA" id="ARBA00023136"/>
    </source>
</evidence>
<evidence type="ECO:0000256" key="4">
    <source>
        <dbReference type="ARBA" id="ARBA00022475"/>
    </source>
</evidence>
<evidence type="ECO:0000256" key="9">
    <source>
        <dbReference type="SAM" id="Phobius"/>
    </source>
</evidence>
<dbReference type="RefSeq" id="WP_307222187.1">
    <property type="nucleotide sequence ID" value="NZ_CP116940.1"/>
</dbReference>
<evidence type="ECO:0000256" key="7">
    <source>
        <dbReference type="ARBA" id="ARBA00022989"/>
    </source>
</evidence>
<dbReference type="Proteomes" id="UP001239167">
    <property type="component" value="Unassembled WGS sequence"/>
</dbReference>
<keyword evidence="7 9" id="KW-1133">Transmembrane helix</keyword>
<protein>
    <submittedName>
        <fullName evidence="10">HAE1 family hydrophobic/amphiphilic exporter-1</fullName>
    </submittedName>
</protein>
<gene>
    <name evidence="10" type="ORF">J2S01_000024</name>
</gene>
<feature type="transmembrane region" description="Helical" evidence="9">
    <location>
        <begin position="540"/>
        <end position="559"/>
    </location>
</feature>
<keyword evidence="4" id="KW-1003">Cell membrane</keyword>
<proteinExistence type="inferred from homology"/>
<dbReference type="SUPFAM" id="SSF82714">
    <property type="entry name" value="Multidrug efflux transporter AcrB TolC docking domain, DN and DC subdomains"/>
    <property type="match status" value="2"/>
</dbReference>
<dbReference type="Gene3D" id="3.30.70.1320">
    <property type="entry name" value="Multidrug efflux transporter AcrB pore domain like"/>
    <property type="match status" value="1"/>
</dbReference>
<feature type="transmembrane region" description="Helical" evidence="9">
    <location>
        <begin position="1003"/>
        <end position="1033"/>
    </location>
</feature>
<dbReference type="PANTHER" id="PTHR32063">
    <property type="match status" value="1"/>
</dbReference>
<dbReference type="Pfam" id="PF00873">
    <property type="entry name" value="ACR_tran"/>
    <property type="match status" value="1"/>
</dbReference>
<dbReference type="Gene3D" id="3.30.2090.10">
    <property type="entry name" value="Multidrug efflux transporter AcrB TolC docking domain, DN and DC subdomains"/>
    <property type="match status" value="2"/>
</dbReference>
<dbReference type="SUPFAM" id="SSF82866">
    <property type="entry name" value="Multidrug efflux transporter AcrB transmembrane domain"/>
    <property type="match status" value="2"/>
</dbReference>
<keyword evidence="6 9" id="KW-0812">Transmembrane</keyword>